<keyword evidence="5 11" id="KW-1133">Transmembrane helix</keyword>
<evidence type="ECO:0000313" key="13">
    <source>
        <dbReference type="Proteomes" id="UP000824055"/>
    </source>
</evidence>
<feature type="binding site" evidence="11">
    <location>
        <position position="109"/>
    </location>
    <ligand>
        <name>Na(+)</name>
        <dbReference type="ChEBI" id="CHEBI:29101"/>
        <note>structural</note>
    </ligand>
</feature>
<protein>
    <recommendedName>
        <fullName evidence="11">Fluoride-specific ion channel FluC</fullName>
    </recommendedName>
</protein>
<dbReference type="PANTHER" id="PTHR28259:SF1">
    <property type="entry name" value="FLUORIDE EXPORT PROTEIN 1-RELATED"/>
    <property type="match status" value="1"/>
</dbReference>
<comment type="function">
    <text evidence="11">Fluoride-specific ion channel. Important for reducing fluoride concentration in the cell, thus reducing its toxicity.</text>
</comment>
<keyword evidence="6 11" id="KW-0406">Ion transport</keyword>
<reference evidence="12" key="1">
    <citation type="journal article" date="2021" name="PeerJ">
        <title>Extensive microbial diversity within the chicken gut microbiome revealed by metagenomics and culture.</title>
        <authorList>
            <person name="Gilroy R."/>
            <person name="Ravi A."/>
            <person name="Getino M."/>
            <person name="Pursley I."/>
            <person name="Horton D.L."/>
            <person name="Alikhan N.F."/>
            <person name="Baker D."/>
            <person name="Gharbi K."/>
            <person name="Hall N."/>
            <person name="Watson M."/>
            <person name="Adriaenssens E.M."/>
            <person name="Foster-Nyarko E."/>
            <person name="Jarju S."/>
            <person name="Secka A."/>
            <person name="Antonio M."/>
            <person name="Oren A."/>
            <person name="Chaudhuri R.R."/>
            <person name="La Ragione R."/>
            <person name="Hildebrand F."/>
            <person name="Pallen M.J."/>
        </authorList>
    </citation>
    <scope>NUCLEOTIDE SEQUENCE</scope>
    <source>
        <strain evidence="12">ChiHecec3B27-8219</strain>
    </source>
</reference>
<keyword evidence="3" id="KW-0997">Cell inner membrane</keyword>
<evidence type="ECO:0000256" key="9">
    <source>
        <dbReference type="ARBA" id="ARBA00035120"/>
    </source>
</evidence>
<dbReference type="GO" id="GO:0005886">
    <property type="term" value="C:plasma membrane"/>
    <property type="evidence" value="ECO:0007669"/>
    <property type="project" value="UniProtKB-SubCell"/>
</dbReference>
<keyword evidence="2 11" id="KW-1003">Cell membrane</keyword>
<comment type="catalytic activity">
    <reaction evidence="10">
        <text>fluoride(in) = fluoride(out)</text>
        <dbReference type="Rhea" id="RHEA:76159"/>
        <dbReference type="ChEBI" id="CHEBI:17051"/>
    </reaction>
    <physiologicalReaction direction="left-to-right" evidence="10">
        <dbReference type="Rhea" id="RHEA:76160"/>
    </physiologicalReaction>
</comment>
<evidence type="ECO:0000256" key="2">
    <source>
        <dbReference type="ARBA" id="ARBA00022475"/>
    </source>
</evidence>
<feature type="transmembrane region" description="Helical" evidence="11">
    <location>
        <begin position="36"/>
        <end position="53"/>
    </location>
</feature>
<accession>A0A9D2FZS3</accession>
<dbReference type="EMBL" id="DXBE01000058">
    <property type="protein sequence ID" value="HIZ69797.1"/>
    <property type="molecule type" value="Genomic_DNA"/>
</dbReference>
<evidence type="ECO:0000256" key="5">
    <source>
        <dbReference type="ARBA" id="ARBA00022989"/>
    </source>
</evidence>
<evidence type="ECO:0000256" key="10">
    <source>
        <dbReference type="ARBA" id="ARBA00035585"/>
    </source>
</evidence>
<feature type="transmembrane region" description="Helical" evidence="11">
    <location>
        <begin position="98"/>
        <end position="116"/>
    </location>
</feature>
<comment type="caution">
    <text evidence="12">The sequence shown here is derived from an EMBL/GenBank/DDBJ whole genome shotgun (WGS) entry which is preliminary data.</text>
</comment>
<evidence type="ECO:0000256" key="4">
    <source>
        <dbReference type="ARBA" id="ARBA00022692"/>
    </source>
</evidence>
<comment type="subcellular location">
    <subcellularLocation>
        <location evidence="1 11">Cell membrane</location>
        <topology evidence="1 11">Multi-pass membrane protein</topology>
    </subcellularLocation>
</comment>
<keyword evidence="8 11" id="KW-0407">Ion channel</keyword>
<keyword evidence="11" id="KW-0479">Metal-binding</keyword>
<dbReference type="Pfam" id="PF02537">
    <property type="entry name" value="CRCB"/>
    <property type="match status" value="1"/>
</dbReference>
<dbReference type="GO" id="GO:0046872">
    <property type="term" value="F:metal ion binding"/>
    <property type="evidence" value="ECO:0007669"/>
    <property type="project" value="UniProtKB-KW"/>
</dbReference>
<evidence type="ECO:0000256" key="3">
    <source>
        <dbReference type="ARBA" id="ARBA00022519"/>
    </source>
</evidence>
<keyword evidence="7 11" id="KW-0472">Membrane</keyword>
<dbReference type="AlphaFoldDB" id="A0A9D2FZS3"/>
<evidence type="ECO:0000256" key="1">
    <source>
        <dbReference type="ARBA" id="ARBA00004651"/>
    </source>
</evidence>
<keyword evidence="4 11" id="KW-0812">Transmembrane</keyword>
<dbReference type="Proteomes" id="UP000824055">
    <property type="component" value="Unassembled WGS sequence"/>
</dbReference>
<name>A0A9D2FZS3_9BACT</name>
<keyword evidence="11" id="KW-0813">Transport</keyword>
<dbReference type="GO" id="GO:0140114">
    <property type="term" value="P:cellular detoxification of fluoride"/>
    <property type="evidence" value="ECO:0007669"/>
    <property type="project" value="UniProtKB-UniRule"/>
</dbReference>
<dbReference type="InterPro" id="IPR003691">
    <property type="entry name" value="FluC"/>
</dbReference>
<gene>
    <name evidence="11 12" type="primary">crcB</name>
    <name evidence="11" type="synonym">fluC</name>
    <name evidence="12" type="ORF">H9966_07965</name>
</gene>
<dbReference type="PANTHER" id="PTHR28259">
    <property type="entry name" value="FLUORIDE EXPORT PROTEIN 1-RELATED"/>
    <property type="match status" value="1"/>
</dbReference>
<feature type="binding site" evidence="11">
    <location>
        <position position="106"/>
    </location>
    <ligand>
        <name>Na(+)</name>
        <dbReference type="ChEBI" id="CHEBI:29101"/>
        <note>structural</note>
    </ligand>
</feature>
<evidence type="ECO:0000256" key="8">
    <source>
        <dbReference type="ARBA" id="ARBA00023303"/>
    </source>
</evidence>
<evidence type="ECO:0000313" key="12">
    <source>
        <dbReference type="EMBL" id="HIZ69797.1"/>
    </source>
</evidence>
<comment type="activity regulation">
    <text evidence="11">Na(+) is not transported, but it plays an essential structural role and its presence is essential for fluoride channel function.</text>
</comment>
<dbReference type="HAMAP" id="MF_00454">
    <property type="entry name" value="FluC"/>
    <property type="match status" value="1"/>
</dbReference>
<keyword evidence="11" id="KW-0915">Sodium</keyword>
<reference evidence="12" key="2">
    <citation type="submission" date="2021-04" db="EMBL/GenBank/DDBJ databases">
        <authorList>
            <person name="Gilroy R."/>
        </authorList>
    </citation>
    <scope>NUCLEOTIDE SEQUENCE</scope>
    <source>
        <strain evidence="12">ChiHecec3B27-8219</strain>
    </source>
</reference>
<dbReference type="NCBIfam" id="TIGR00494">
    <property type="entry name" value="crcB"/>
    <property type="match status" value="1"/>
</dbReference>
<feature type="transmembrane region" description="Helical" evidence="11">
    <location>
        <begin position="65"/>
        <end position="86"/>
    </location>
</feature>
<comment type="similarity">
    <text evidence="9 11">Belongs to the fluoride channel Fluc/FEX (TC 1.A.43) family.</text>
</comment>
<sequence>MEWFLDGNSGHGRCPSGQGAGEAYRSQGGRVRVKECLMVFLAGGAGSVCRYWLSTILRPLAHQGFPLGTFVANLLGCFCIGIFYGLSARLNWSAETRLFLTTGFCGGFTTFSTFSYEGLALLRQGQWGMYALYVLLSVALGLGCAWLGNVVVK</sequence>
<evidence type="ECO:0000256" key="6">
    <source>
        <dbReference type="ARBA" id="ARBA00023065"/>
    </source>
</evidence>
<organism evidence="12 13">
    <name type="scientific">Candidatus Prevotella avicola</name>
    <dbReference type="NCBI Taxonomy" id="2838738"/>
    <lineage>
        <taxon>Bacteria</taxon>
        <taxon>Pseudomonadati</taxon>
        <taxon>Bacteroidota</taxon>
        <taxon>Bacteroidia</taxon>
        <taxon>Bacteroidales</taxon>
        <taxon>Prevotellaceae</taxon>
        <taxon>Prevotella</taxon>
    </lineage>
</organism>
<evidence type="ECO:0000256" key="11">
    <source>
        <dbReference type="HAMAP-Rule" id="MF_00454"/>
    </source>
</evidence>
<proteinExistence type="inferred from homology"/>
<dbReference type="GO" id="GO:0062054">
    <property type="term" value="F:fluoride channel activity"/>
    <property type="evidence" value="ECO:0007669"/>
    <property type="project" value="UniProtKB-UniRule"/>
</dbReference>
<evidence type="ECO:0000256" key="7">
    <source>
        <dbReference type="ARBA" id="ARBA00023136"/>
    </source>
</evidence>
<feature type="transmembrane region" description="Helical" evidence="11">
    <location>
        <begin position="128"/>
        <end position="152"/>
    </location>
</feature>